<dbReference type="PROSITE" id="PS51186">
    <property type="entry name" value="GNAT"/>
    <property type="match status" value="1"/>
</dbReference>
<dbReference type="GO" id="GO:0016747">
    <property type="term" value="F:acyltransferase activity, transferring groups other than amino-acyl groups"/>
    <property type="evidence" value="ECO:0007669"/>
    <property type="project" value="InterPro"/>
</dbReference>
<dbReference type="Pfam" id="PF13302">
    <property type="entry name" value="Acetyltransf_3"/>
    <property type="match status" value="1"/>
</dbReference>
<dbReference type="AlphaFoldDB" id="A0A2H1HK67"/>
<evidence type="ECO:0000259" key="1">
    <source>
        <dbReference type="PROSITE" id="PS51186"/>
    </source>
</evidence>
<keyword evidence="2" id="KW-0808">Transferase</keyword>
<dbReference type="Gene3D" id="3.40.630.30">
    <property type="match status" value="1"/>
</dbReference>
<accession>A0A2H1HK67</accession>
<organism evidence="2 3">
    <name type="scientific">Brevibacterium casei CIP 102111</name>
    <dbReference type="NCBI Taxonomy" id="1255625"/>
    <lineage>
        <taxon>Bacteria</taxon>
        <taxon>Bacillati</taxon>
        <taxon>Actinomycetota</taxon>
        <taxon>Actinomycetes</taxon>
        <taxon>Micrococcales</taxon>
        <taxon>Brevibacteriaceae</taxon>
        <taxon>Brevibacterium</taxon>
    </lineage>
</organism>
<dbReference type="Proteomes" id="UP000234333">
    <property type="component" value="Unassembled WGS sequence"/>
</dbReference>
<evidence type="ECO:0000313" key="3">
    <source>
        <dbReference type="Proteomes" id="UP000234333"/>
    </source>
</evidence>
<dbReference type="PANTHER" id="PTHR43792:SF1">
    <property type="entry name" value="N-ACETYLTRANSFERASE DOMAIN-CONTAINING PROTEIN"/>
    <property type="match status" value="1"/>
</dbReference>
<name>A0A2H1HK67_9MICO</name>
<reference evidence="2 3" key="1">
    <citation type="submission" date="2017-03" db="EMBL/GenBank/DDBJ databases">
        <authorList>
            <person name="Afonso C.L."/>
            <person name="Miller P.J."/>
            <person name="Scott M.A."/>
            <person name="Spackman E."/>
            <person name="Goraichik I."/>
            <person name="Dimitrov K.M."/>
            <person name="Suarez D.L."/>
            <person name="Swayne D.E."/>
        </authorList>
    </citation>
    <scope>NUCLEOTIDE SEQUENCE [LARGE SCALE GENOMIC DNA]</scope>
    <source>
        <strain evidence="2 3">CIP 102111</strain>
    </source>
</reference>
<feature type="domain" description="N-acetyltransferase" evidence="1">
    <location>
        <begin position="13"/>
        <end position="180"/>
    </location>
</feature>
<dbReference type="RefSeq" id="WP_009376670.1">
    <property type="nucleotide sequence ID" value="NZ_FXZC01000001.1"/>
</dbReference>
<dbReference type="GeneID" id="99774452"/>
<dbReference type="InterPro" id="IPR051531">
    <property type="entry name" value="N-acetyltransferase"/>
</dbReference>
<dbReference type="InterPro" id="IPR000182">
    <property type="entry name" value="GNAT_dom"/>
</dbReference>
<sequence length="191" mass="20954">MSEPALTLHTDRLRLRTYQPSDAEALLPIYSREDVSRFLLGDPWTAEAARTEVGKRLQRTGLSGEAKALALVIETDDDNDAIAGSRVIGDIGIWLDGTDPTKAEIGWVLDPAASGHGFASEAAIAVLNMAFDDCELRRVVAQMDARNTASAKLAERIGMKREAHLRQDWWSKGEWTDTLVFAMLASDRVTA</sequence>
<protein>
    <submittedName>
        <fullName evidence="2">Acetyltransferase (GNAT) domain-containing protein</fullName>
    </submittedName>
</protein>
<evidence type="ECO:0000313" key="2">
    <source>
        <dbReference type="EMBL" id="SMX63332.1"/>
    </source>
</evidence>
<gene>
    <name evidence="2" type="ORF">BC102111_00126</name>
</gene>
<proteinExistence type="predicted"/>
<dbReference type="InterPro" id="IPR016181">
    <property type="entry name" value="Acyl_CoA_acyltransferase"/>
</dbReference>
<dbReference type="SUPFAM" id="SSF55729">
    <property type="entry name" value="Acyl-CoA N-acyltransferases (Nat)"/>
    <property type="match status" value="1"/>
</dbReference>
<dbReference type="PANTHER" id="PTHR43792">
    <property type="entry name" value="GNAT FAMILY, PUTATIVE (AFU_ORTHOLOGUE AFUA_3G00765)-RELATED-RELATED"/>
    <property type="match status" value="1"/>
</dbReference>
<dbReference type="EMBL" id="FXZC01000001">
    <property type="protein sequence ID" value="SMX63332.1"/>
    <property type="molecule type" value="Genomic_DNA"/>
</dbReference>